<accession>A0A644V8M6</accession>
<comment type="caution">
    <text evidence="1">The sequence shown here is derived from an EMBL/GenBank/DDBJ whole genome shotgun (WGS) entry which is preliminary data.</text>
</comment>
<name>A0A644V8M6_9ZZZZ</name>
<sequence>MARSIDTIFNEIIASKESKPELDSLDSTSATAIYRVWAYVTASVIFTLETLFDLFRAEVEGIILSQKPGSLLWYRAMFLGFRYGVGLVVINGRIGYPAGDSTPALLAQCSVREAADGLVIKVAKEVSSQLQPLAMEELNSFSAYVSAIKYAGTPTRIINIAANLLKVEATVYYDPLLIKANGEAIADGSRPVDAAIESYLRELPFDGRLKQTSLVDAIMSTPGVSDLKIASLQHKYESYGYEAIEVSHIPESGYFKIDPAAQLSSTIQYIPYV</sequence>
<dbReference type="EMBL" id="VSSQ01000241">
    <property type="protein sequence ID" value="MPL87567.1"/>
    <property type="molecule type" value="Genomic_DNA"/>
</dbReference>
<gene>
    <name evidence="1" type="ORF">SDC9_33568</name>
</gene>
<reference evidence="1" key="1">
    <citation type="submission" date="2019-08" db="EMBL/GenBank/DDBJ databases">
        <authorList>
            <person name="Kucharzyk K."/>
            <person name="Murdoch R.W."/>
            <person name="Higgins S."/>
            <person name="Loffler F."/>
        </authorList>
    </citation>
    <scope>NUCLEOTIDE SEQUENCE</scope>
</reference>
<proteinExistence type="predicted"/>
<dbReference type="AlphaFoldDB" id="A0A644V8M6"/>
<organism evidence="1">
    <name type="scientific">bioreactor metagenome</name>
    <dbReference type="NCBI Taxonomy" id="1076179"/>
    <lineage>
        <taxon>unclassified sequences</taxon>
        <taxon>metagenomes</taxon>
        <taxon>ecological metagenomes</taxon>
    </lineage>
</organism>
<protein>
    <recommendedName>
        <fullName evidence="2">Baseplate protein J-like domain-containing protein</fullName>
    </recommendedName>
</protein>
<evidence type="ECO:0000313" key="1">
    <source>
        <dbReference type="EMBL" id="MPL87567.1"/>
    </source>
</evidence>
<evidence type="ECO:0008006" key="2">
    <source>
        <dbReference type="Google" id="ProtNLM"/>
    </source>
</evidence>